<gene>
    <name evidence="9" type="ORF">BBEV_0913</name>
</gene>
<dbReference type="PATRIC" id="fig|632773.3.peg.970"/>
<dbReference type="GO" id="GO:0003677">
    <property type="term" value="F:DNA binding"/>
    <property type="evidence" value="ECO:0007669"/>
    <property type="project" value="UniProtKB-KW"/>
</dbReference>
<dbReference type="CDD" id="cd17535">
    <property type="entry name" value="REC_NarL-like"/>
    <property type="match status" value="1"/>
</dbReference>
<dbReference type="InterPro" id="IPR016032">
    <property type="entry name" value="Sig_transdc_resp-reg_C-effctor"/>
</dbReference>
<dbReference type="GO" id="GO:0005737">
    <property type="term" value="C:cytoplasm"/>
    <property type="evidence" value="ECO:0007669"/>
    <property type="project" value="UniProtKB-SubCell"/>
</dbReference>
<keyword evidence="2 6" id="KW-0597">Phosphoprotein</keyword>
<dbReference type="SMART" id="SM00448">
    <property type="entry name" value="REC"/>
    <property type="match status" value="1"/>
</dbReference>
<proteinExistence type="predicted"/>
<dbReference type="SUPFAM" id="SSF52172">
    <property type="entry name" value="CheY-like"/>
    <property type="match status" value="1"/>
</dbReference>
<dbReference type="KEGG" id="bbev:BBEV_0913"/>
<dbReference type="PANTHER" id="PTHR43214">
    <property type="entry name" value="TWO-COMPONENT RESPONSE REGULATOR"/>
    <property type="match status" value="1"/>
</dbReference>
<dbReference type="InterPro" id="IPR058245">
    <property type="entry name" value="NreC/VraR/RcsB-like_REC"/>
</dbReference>
<dbReference type="InterPro" id="IPR039420">
    <property type="entry name" value="WalR-like"/>
</dbReference>
<dbReference type="EMBL" id="CP012502">
    <property type="protein sequence ID" value="AOM82283.1"/>
    <property type="molecule type" value="Genomic_DNA"/>
</dbReference>
<dbReference type="InterPro" id="IPR000792">
    <property type="entry name" value="Tscrpt_reg_LuxR_C"/>
</dbReference>
<dbReference type="CDD" id="cd06170">
    <property type="entry name" value="LuxR_C_like"/>
    <property type="match status" value="1"/>
</dbReference>
<dbReference type="GO" id="GO:0006355">
    <property type="term" value="P:regulation of DNA-templated transcription"/>
    <property type="evidence" value="ECO:0007669"/>
    <property type="project" value="InterPro"/>
</dbReference>
<evidence type="ECO:0000256" key="5">
    <source>
        <dbReference type="ARBA" id="ARBA00023163"/>
    </source>
</evidence>
<feature type="modified residue" description="4-aspartylphosphate" evidence="6">
    <location>
        <position position="58"/>
    </location>
</feature>
<feature type="domain" description="Response regulatory" evidence="8">
    <location>
        <begin position="6"/>
        <end position="123"/>
    </location>
</feature>
<name>A0A1D7QTC5_9BACI</name>
<dbReference type="InterPro" id="IPR001789">
    <property type="entry name" value="Sig_transdc_resp-reg_receiver"/>
</dbReference>
<keyword evidence="5" id="KW-0804">Transcription</keyword>
<dbReference type="Pfam" id="PF00196">
    <property type="entry name" value="GerE"/>
    <property type="match status" value="1"/>
</dbReference>
<evidence type="ECO:0000256" key="3">
    <source>
        <dbReference type="ARBA" id="ARBA00023015"/>
    </source>
</evidence>
<dbReference type="AlphaFoldDB" id="A0A1D7QTC5"/>
<dbReference type="Pfam" id="PF00072">
    <property type="entry name" value="Response_reg"/>
    <property type="match status" value="1"/>
</dbReference>
<dbReference type="PANTHER" id="PTHR43214:SF40">
    <property type="entry name" value="TRANSCRIPTIONAL REGULATORY PROTEIN LNRK"/>
    <property type="match status" value="1"/>
</dbReference>
<organism evidence="9 10">
    <name type="scientific">Salisediminibacterium beveridgei</name>
    <dbReference type="NCBI Taxonomy" id="632773"/>
    <lineage>
        <taxon>Bacteria</taxon>
        <taxon>Bacillati</taxon>
        <taxon>Bacillota</taxon>
        <taxon>Bacilli</taxon>
        <taxon>Bacillales</taxon>
        <taxon>Bacillaceae</taxon>
        <taxon>Salisediminibacterium</taxon>
    </lineage>
</organism>
<sequence>MNQMVKILLAEDQALVRQGLKMMIETGDGLFVVAEASNGEEVLSLLEKHPDIDLAILDIRMPHMNGLDAAKIIRERYPKVMTLMLTTFNDDEYAIEALKHGARGYLLKNADAEGLIRAIRTCIEGGLAIEPQVAATVVPLLMNRQKTETTANSVLPDDITERERTIIGAVGRGLSNKEIASELFLTIGTVKNLISVILHKLELRDRTQLAIFAIHNGLADK</sequence>
<evidence type="ECO:0000259" key="7">
    <source>
        <dbReference type="PROSITE" id="PS50043"/>
    </source>
</evidence>
<evidence type="ECO:0000256" key="2">
    <source>
        <dbReference type="ARBA" id="ARBA00022553"/>
    </source>
</evidence>
<dbReference type="STRING" id="632773.BBEV_0913"/>
<evidence type="ECO:0000259" key="8">
    <source>
        <dbReference type="PROSITE" id="PS50110"/>
    </source>
</evidence>
<protein>
    <submittedName>
        <fullName evidence="9">Fructose response regulator of fruA and EII fructose/mannose</fullName>
    </submittedName>
</protein>
<reference evidence="9 10" key="1">
    <citation type="submission" date="2015-08" db="EMBL/GenBank/DDBJ databases">
        <title>The complete genome sequence of Bacillus beveridgei MLTeJB.</title>
        <authorList>
            <person name="Hanson T.E."/>
            <person name="Mesa C."/>
            <person name="Basesman S.M."/>
            <person name="Oremland R.S."/>
        </authorList>
    </citation>
    <scope>NUCLEOTIDE SEQUENCE [LARGE SCALE GENOMIC DNA]</scope>
    <source>
        <strain evidence="9 10">MLTeJB</strain>
    </source>
</reference>
<evidence type="ECO:0000313" key="10">
    <source>
        <dbReference type="Proteomes" id="UP000094463"/>
    </source>
</evidence>
<evidence type="ECO:0000313" key="9">
    <source>
        <dbReference type="EMBL" id="AOM82283.1"/>
    </source>
</evidence>
<accession>A0A1D7QTC5</accession>
<keyword evidence="10" id="KW-1185">Reference proteome</keyword>
<evidence type="ECO:0000256" key="6">
    <source>
        <dbReference type="PROSITE-ProRule" id="PRU00169"/>
    </source>
</evidence>
<dbReference type="InterPro" id="IPR011006">
    <property type="entry name" value="CheY-like_superfamily"/>
</dbReference>
<dbReference type="Gene3D" id="3.40.50.2300">
    <property type="match status" value="1"/>
</dbReference>
<keyword evidence="4" id="KW-0238">DNA-binding</keyword>
<dbReference type="GO" id="GO:0000160">
    <property type="term" value="P:phosphorelay signal transduction system"/>
    <property type="evidence" value="ECO:0007669"/>
    <property type="project" value="InterPro"/>
</dbReference>
<keyword evidence="3" id="KW-0805">Transcription regulation</keyword>
<dbReference type="PRINTS" id="PR00038">
    <property type="entry name" value="HTHLUXR"/>
</dbReference>
<dbReference type="Proteomes" id="UP000094463">
    <property type="component" value="Chromosome"/>
</dbReference>
<evidence type="ECO:0000256" key="1">
    <source>
        <dbReference type="ARBA" id="ARBA00004496"/>
    </source>
</evidence>
<dbReference type="PROSITE" id="PS50110">
    <property type="entry name" value="RESPONSE_REGULATORY"/>
    <property type="match status" value="1"/>
</dbReference>
<dbReference type="PROSITE" id="PS50043">
    <property type="entry name" value="HTH_LUXR_2"/>
    <property type="match status" value="1"/>
</dbReference>
<feature type="domain" description="HTH luxR-type" evidence="7">
    <location>
        <begin position="152"/>
        <end position="217"/>
    </location>
</feature>
<evidence type="ECO:0000256" key="4">
    <source>
        <dbReference type="ARBA" id="ARBA00023125"/>
    </source>
</evidence>
<dbReference type="SMART" id="SM00421">
    <property type="entry name" value="HTH_LUXR"/>
    <property type="match status" value="1"/>
</dbReference>
<dbReference type="SUPFAM" id="SSF46894">
    <property type="entry name" value="C-terminal effector domain of the bipartite response regulators"/>
    <property type="match status" value="1"/>
</dbReference>
<comment type="subcellular location">
    <subcellularLocation>
        <location evidence="1">Cytoplasm</location>
    </subcellularLocation>
</comment>